<evidence type="ECO:0000313" key="4">
    <source>
        <dbReference type="EMBL" id="KLO05601.1"/>
    </source>
</evidence>
<keyword evidence="3" id="KW-0472">Membrane</keyword>
<keyword evidence="3" id="KW-1133">Transmembrane helix</keyword>
<keyword evidence="3" id="KW-0812">Transmembrane</keyword>
<feature type="compositionally biased region" description="Polar residues" evidence="2">
    <location>
        <begin position="504"/>
        <end position="513"/>
    </location>
</feature>
<dbReference type="Proteomes" id="UP000053477">
    <property type="component" value="Unassembled WGS sequence"/>
</dbReference>
<feature type="region of interest" description="Disordered" evidence="2">
    <location>
        <begin position="358"/>
        <end position="393"/>
    </location>
</feature>
<dbReference type="SUPFAM" id="SSF57997">
    <property type="entry name" value="Tropomyosin"/>
    <property type="match status" value="1"/>
</dbReference>
<name>A0A0H2RLA1_9AGAM</name>
<accession>A0A0H2RLA1</accession>
<sequence>MQDSETHHGLRPGPTTGNNENSPIRRREDRAMRNPIVKSIFLNVLQTRAAESVPLVASDFTQENLEEAQYVLSSIMAHLLRASQASCTHCGHTDDHAAGWSRPSEMEKTLTDTLGQLSKLRQTLGTVEQERDALKRNFEKVSQRYEDYERDLTESQTRVSDLQMSILDSAAQSENRENYINDLEADLEATTKRLKGMKDRYEVEKRALQEAQRYIDSLEVSLKDRDDQVAMLNSNLQNVREDNKRKTAALDKTFKHKFDFTRRTGSSDWKSKFRDGIGREGKGRFGIDHFAGLTHASEATNLEPWASESSIHLKGSQNADENPASSLYEQSSDFCLNSPLTDDLFLSPAGASCNDHQGTFHSNHSESAPSKECTNTTRNSDSEAEIEYSRKPGRIADESVALFERHGHSRDRFCSSEDETTEASTVASQLEPHDGNDTDLSFQFDEETPLPSISPDEGDDATYASNDRDNSDVGFAPPPTNGDSSTTSRKTEISLDASPPSSPITPSLEQENGGINSVIARKVVVRSSISMDGRGRDNDLKLEDTGSDGHSSVALDVDMNSNLGVGLHGHGHPCFRSWADEMMEASNVTSQLRTRVPEDTLHSESIISDVNPQPFLAEWNADVSLPFDEELRPSSIAPEKDKDASIALGSDDLNNDNAVLCTPEQPDDGPDTSFPRTGVNRDTSPCPPLRKTQGTTSFGGCGRDKDTGDTVTELEAGSVCGTTEDDGSQTSKHVPDSNSCRWPFFLSFSIILIVIIGDYIFERFHPRDMIHVYVYDPEQDL</sequence>
<feature type="region of interest" description="Disordered" evidence="2">
    <location>
        <begin position="1"/>
        <end position="31"/>
    </location>
</feature>
<keyword evidence="1" id="KW-0175">Coiled coil</keyword>
<dbReference type="AlphaFoldDB" id="A0A0H2RLA1"/>
<dbReference type="InParanoid" id="A0A0H2RLA1"/>
<feature type="region of interest" description="Disordered" evidence="2">
    <location>
        <begin position="646"/>
        <end position="706"/>
    </location>
</feature>
<dbReference type="Gene3D" id="1.10.287.1490">
    <property type="match status" value="1"/>
</dbReference>
<proteinExistence type="predicted"/>
<gene>
    <name evidence="4" type="ORF">SCHPADRAFT_719802</name>
</gene>
<evidence type="ECO:0000256" key="2">
    <source>
        <dbReference type="SAM" id="MobiDB-lite"/>
    </source>
</evidence>
<feature type="compositionally biased region" description="Polar residues" evidence="2">
    <location>
        <begin position="358"/>
        <end position="379"/>
    </location>
</feature>
<keyword evidence="5" id="KW-1185">Reference proteome</keyword>
<evidence type="ECO:0000256" key="1">
    <source>
        <dbReference type="SAM" id="Coils"/>
    </source>
</evidence>
<evidence type="ECO:0000256" key="3">
    <source>
        <dbReference type="SAM" id="Phobius"/>
    </source>
</evidence>
<reference evidence="4 5" key="1">
    <citation type="submission" date="2015-04" db="EMBL/GenBank/DDBJ databases">
        <title>Complete genome sequence of Schizopora paradoxa KUC8140, a cosmopolitan wood degrader in East Asia.</title>
        <authorList>
            <consortium name="DOE Joint Genome Institute"/>
            <person name="Min B."/>
            <person name="Park H."/>
            <person name="Jang Y."/>
            <person name="Kim J.-J."/>
            <person name="Kim K.H."/>
            <person name="Pangilinan J."/>
            <person name="Lipzen A."/>
            <person name="Riley R."/>
            <person name="Grigoriev I.V."/>
            <person name="Spatafora J.W."/>
            <person name="Choi I.-G."/>
        </authorList>
    </citation>
    <scope>NUCLEOTIDE SEQUENCE [LARGE SCALE GENOMIC DNA]</scope>
    <source>
        <strain evidence="4 5">KUC8140</strain>
    </source>
</reference>
<evidence type="ECO:0000313" key="5">
    <source>
        <dbReference type="Proteomes" id="UP000053477"/>
    </source>
</evidence>
<feature type="coiled-coil region" evidence="1">
    <location>
        <begin position="117"/>
        <end position="211"/>
    </location>
</feature>
<feature type="transmembrane region" description="Helical" evidence="3">
    <location>
        <begin position="742"/>
        <end position="761"/>
    </location>
</feature>
<feature type="region of interest" description="Disordered" evidence="2">
    <location>
        <begin position="410"/>
        <end position="513"/>
    </location>
</feature>
<organism evidence="4 5">
    <name type="scientific">Schizopora paradoxa</name>
    <dbReference type="NCBI Taxonomy" id="27342"/>
    <lineage>
        <taxon>Eukaryota</taxon>
        <taxon>Fungi</taxon>
        <taxon>Dikarya</taxon>
        <taxon>Basidiomycota</taxon>
        <taxon>Agaricomycotina</taxon>
        <taxon>Agaricomycetes</taxon>
        <taxon>Hymenochaetales</taxon>
        <taxon>Schizoporaceae</taxon>
        <taxon>Schizopora</taxon>
    </lineage>
</organism>
<dbReference type="EMBL" id="KQ086286">
    <property type="protein sequence ID" value="KLO05601.1"/>
    <property type="molecule type" value="Genomic_DNA"/>
</dbReference>
<protein>
    <submittedName>
        <fullName evidence="4">Uncharacterized protein</fullName>
    </submittedName>
</protein>